<evidence type="ECO:0000313" key="2">
    <source>
        <dbReference type="Proteomes" id="UP000262440"/>
    </source>
</evidence>
<reference evidence="1 2" key="1">
    <citation type="journal article" date="2018" name="Front. Microbiol.">
        <title>Jumbo Bacteriophages Are Represented Within an Increasing Diversity of Environmental Viruses Infecting the Emerging Phytopathogen, Dickeya solani.</title>
        <authorList>
            <person name="Day A.W."/>
            <person name="Ahn J."/>
            <person name="Salmond G.P.C."/>
        </authorList>
    </citation>
    <scope>NUCLEOTIDE SEQUENCE [LARGE SCALE GENOMIC DNA]</scope>
</reference>
<name>A0A384ZYK6_9CAUD</name>
<protein>
    <submittedName>
        <fullName evidence="1">Uncharacterized protein</fullName>
    </submittedName>
</protein>
<dbReference type="Proteomes" id="UP000262440">
    <property type="component" value="Segment"/>
</dbReference>
<proteinExistence type="predicted"/>
<sequence length="252" mass="28374">MKQLFVGSHPNTVRFSDLDSRDRICEIRAMIADAYRMLRDSIGEQAKNETNTFHGPWLVFRNLMNDHPAACLEEFRHASIYFDADTEGKVTEIADLIEQHIELSREALSLKGVHQHQADAMISVQPDTATREVTLRVGLGKTRSNNPHLILADSVRHYIDLASTAASTFEFCVLLTKKLDSDAHDNYGEMTHDEMVDCVHDLILGSSKSVKCIRELIMSSINELSMPYSQFVSGPKFDDEQAADDENFALRG</sequence>
<accession>A0A384ZYK6</accession>
<keyword evidence="2" id="KW-1185">Reference proteome</keyword>
<organism evidence="1 2">
    <name type="scientific">Dickeya phage vB_DsoM_AD1</name>
    <dbReference type="NCBI Taxonomy" id="2283029"/>
    <lineage>
        <taxon>Viruses</taxon>
        <taxon>Duplodnaviria</taxon>
        <taxon>Heunggongvirae</taxon>
        <taxon>Uroviricota</taxon>
        <taxon>Caudoviricetes</taxon>
        <taxon>Alexandravirus</taxon>
        <taxon>Alexandravirus AD1</taxon>
    </lineage>
</organism>
<evidence type="ECO:0000313" key="1">
    <source>
        <dbReference type="EMBL" id="AXG67324.1"/>
    </source>
</evidence>
<dbReference type="EMBL" id="MH460463">
    <property type="protein sequence ID" value="AXG67324.1"/>
    <property type="molecule type" value="Genomic_DNA"/>
</dbReference>
<gene>
    <name evidence="1" type="ORF">AD1_280</name>
</gene>